<dbReference type="Proteomes" id="UP000760860">
    <property type="component" value="Unassembled WGS sequence"/>
</dbReference>
<dbReference type="Proteomes" id="UP000735874">
    <property type="component" value="Unassembled WGS sequence"/>
</dbReference>
<feature type="region of interest" description="Disordered" evidence="6">
    <location>
        <begin position="1409"/>
        <end position="1432"/>
    </location>
</feature>
<gene>
    <name evidence="14" type="ORF">PC110_g18656</name>
    <name evidence="9" type="ORF">PC113_g18364</name>
    <name evidence="11" type="ORF">PC115_g8107</name>
    <name evidence="10" type="ORF">PC117_g19585</name>
    <name evidence="12" type="ORF">PC118_g9306</name>
    <name evidence="13" type="ORF">PC129_g17071</name>
</gene>
<dbReference type="InterPro" id="IPR001841">
    <property type="entry name" value="Znf_RING"/>
</dbReference>
<proteinExistence type="predicted"/>
<dbReference type="Gene3D" id="3.40.50.10810">
    <property type="entry name" value="Tandem AAA-ATPase domain"/>
    <property type="match status" value="2"/>
</dbReference>
<feature type="domain" description="Helicase C-terminal" evidence="8">
    <location>
        <begin position="1438"/>
        <end position="1596"/>
    </location>
</feature>
<dbReference type="Gene3D" id="3.40.50.300">
    <property type="entry name" value="P-loop containing nucleotide triphosphate hydrolases"/>
    <property type="match status" value="1"/>
</dbReference>
<dbReference type="PROSITE" id="PS51194">
    <property type="entry name" value="HELICASE_CTER"/>
    <property type="match status" value="1"/>
</dbReference>
<keyword evidence="15" id="KW-1185">Reference proteome</keyword>
<evidence type="ECO:0000256" key="3">
    <source>
        <dbReference type="ARBA" id="ARBA00022801"/>
    </source>
</evidence>
<evidence type="ECO:0000313" key="13">
    <source>
        <dbReference type="EMBL" id="KAG3211966.1"/>
    </source>
</evidence>
<dbReference type="SUPFAM" id="SSF57903">
    <property type="entry name" value="FYVE/PHD zinc finger"/>
    <property type="match status" value="1"/>
</dbReference>
<name>A0A329RJV1_9STRA</name>
<dbReference type="SMART" id="SM00487">
    <property type="entry name" value="DEXDc"/>
    <property type="match status" value="1"/>
</dbReference>
<dbReference type="PROSITE" id="PS01359">
    <property type="entry name" value="ZF_PHD_1"/>
    <property type="match status" value="1"/>
</dbReference>
<feature type="region of interest" description="Disordered" evidence="6">
    <location>
        <begin position="1"/>
        <end position="45"/>
    </location>
</feature>
<organism evidence="14 15">
    <name type="scientific">Phytophthora cactorum</name>
    <dbReference type="NCBI Taxonomy" id="29920"/>
    <lineage>
        <taxon>Eukaryota</taxon>
        <taxon>Sar</taxon>
        <taxon>Stramenopiles</taxon>
        <taxon>Oomycota</taxon>
        <taxon>Peronosporomycetes</taxon>
        <taxon>Peronosporales</taxon>
        <taxon>Peronosporaceae</taxon>
        <taxon>Phytophthora</taxon>
    </lineage>
</organism>
<dbReference type="PANTHER" id="PTHR45865">
    <property type="entry name" value="E3 UBIQUITIN-PROTEIN LIGASE SHPRH FAMILY MEMBER"/>
    <property type="match status" value="1"/>
</dbReference>
<dbReference type="InterPro" id="IPR011011">
    <property type="entry name" value="Znf_FYVE_PHD"/>
</dbReference>
<dbReference type="InterPro" id="IPR052583">
    <property type="entry name" value="ATP-helicase/E3_Ub-Ligase"/>
</dbReference>
<dbReference type="Pfam" id="PF13445">
    <property type="entry name" value="zf-RING_UBOX"/>
    <property type="match status" value="1"/>
</dbReference>
<evidence type="ECO:0000259" key="7">
    <source>
        <dbReference type="PROSITE" id="PS50089"/>
    </source>
</evidence>
<feature type="domain" description="RING-type" evidence="7">
    <location>
        <begin position="1345"/>
        <end position="1390"/>
    </location>
</feature>
<dbReference type="InterPro" id="IPR038718">
    <property type="entry name" value="SNF2-like_sf"/>
</dbReference>
<dbReference type="EMBL" id="RCMI01000204">
    <property type="protein sequence ID" value="KAG2925803.1"/>
    <property type="molecule type" value="Genomic_DNA"/>
</dbReference>
<dbReference type="InterPro" id="IPR000330">
    <property type="entry name" value="SNF2_N"/>
</dbReference>
<dbReference type="EMBL" id="RCMG01000857">
    <property type="protein sequence ID" value="KAG2844595.1"/>
    <property type="molecule type" value="Genomic_DNA"/>
</dbReference>
<dbReference type="CDD" id="cd15517">
    <property type="entry name" value="PHD_TCF19_like"/>
    <property type="match status" value="1"/>
</dbReference>
<reference evidence="9" key="2">
    <citation type="submission" date="2018-10" db="EMBL/GenBank/DDBJ databases">
        <title>Effector identification in a new, highly contiguous assembly of the strawberry crown rot pathogen Phytophthora cactorum.</title>
        <authorList>
            <person name="Armitage A.D."/>
            <person name="Nellist C.F."/>
            <person name="Bates H."/>
            <person name="Vickerstaff R.J."/>
            <person name="Harrison R.J."/>
        </authorList>
    </citation>
    <scope>NUCLEOTIDE SEQUENCE</scope>
    <source>
        <strain evidence="9">15-7</strain>
        <strain evidence="11">4032</strain>
        <strain evidence="10">4040</strain>
        <strain evidence="12">P415</strain>
        <strain evidence="13">P421</strain>
    </source>
</reference>
<keyword evidence="4" id="KW-0862">Zinc</keyword>
<dbReference type="PROSITE" id="PS00518">
    <property type="entry name" value="ZF_RING_1"/>
    <property type="match status" value="1"/>
</dbReference>
<evidence type="ECO:0000313" key="14">
    <source>
        <dbReference type="EMBL" id="RAW24924.1"/>
    </source>
</evidence>
<evidence type="ECO:0000313" key="11">
    <source>
        <dbReference type="EMBL" id="KAG2925803.1"/>
    </source>
</evidence>
<dbReference type="SUPFAM" id="SSF57850">
    <property type="entry name" value="RING/U-box"/>
    <property type="match status" value="1"/>
</dbReference>
<dbReference type="Pfam" id="PF00271">
    <property type="entry name" value="Helicase_C"/>
    <property type="match status" value="1"/>
</dbReference>
<dbReference type="EMBL" id="MJFZ01000816">
    <property type="protein sequence ID" value="RAW24924.1"/>
    <property type="molecule type" value="Genomic_DNA"/>
</dbReference>
<evidence type="ECO:0000256" key="6">
    <source>
        <dbReference type="SAM" id="MobiDB-lite"/>
    </source>
</evidence>
<dbReference type="Proteomes" id="UP000697107">
    <property type="component" value="Unassembled WGS sequence"/>
</dbReference>
<dbReference type="GO" id="GO:0008270">
    <property type="term" value="F:zinc ion binding"/>
    <property type="evidence" value="ECO:0007669"/>
    <property type="project" value="UniProtKB-KW"/>
</dbReference>
<dbReference type="VEuPathDB" id="FungiDB:PC110_g18656"/>
<keyword evidence="3" id="KW-0378">Hydrolase</keyword>
<dbReference type="Pfam" id="PF00176">
    <property type="entry name" value="SNF2-rel_dom"/>
    <property type="match status" value="1"/>
</dbReference>
<keyword evidence="1" id="KW-0479">Metal-binding</keyword>
<dbReference type="EMBL" id="RCMK01000861">
    <property type="protein sequence ID" value="KAG2909744.1"/>
    <property type="molecule type" value="Genomic_DNA"/>
</dbReference>
<dbReference type="GO" id="GO:0005524">
    <property type="term" value="F:ATP binding"/>
    <property type="evidence" value="ECO:0007669"/>
    <property type="project" value="InterPro"/>
</dbReference>
<evidence type="ECO:0000256" key="1">
    <source>
        <dbReference type="ARBA" id="ARBA00022723"/>
    </source>
</evidence>
<evidence type="ECO:0000313" key="10">
    <source>
        <dbReference type="EMBL" id="KAG2909744.1"/>
    </source>
</evidence>
<dbReference type="InterPro" id="IPR049730">
    <property type="entry name" value="SNF2/RAD54-like_C"/>
</dbReference>
<dbReference type="SMART" id="SM00184">
    <property type="entry name" value="RING"/>
    <property type="match status" value="1"/>
</dbReference>
<dbReference type="InterPro" id="IPR027370">
    <property type="entry name" value="Znf-RING_euk"/>
</dbReference>
<evidence type="ECO:0000256" key="5">
    <source>
        <dbReference type="PROSITE-ProRule" id="PRU00175"/>
    </source>
</evidence>
<evidence type="ECO:0000256" key="2">
    <source>
        <dbReference type="ARBA" id="ARBA00022771"/>
    </source>
</evidence>
<dbReference type="Proteomes" id="UP000774804">
    <property type="component" value="Unassembled WGS sequence"/>
</dbReference>
<keyword evidence="2 5" id="KW-0863">Zinc-finger</keyword>
<evidence type="ECO:0008006" key="16">
    <source>
        <dbReference type="Google" id="ProtNLM"/>
    </source>
</evidence>
<dbReference type="PANTHER" id="PTHR45865:SF1">
    <property type="entry name" value="E3 UBIQUITIN-PROTEIN LIGASE SHPRH"/>
    <property type="match status" value="1"/>
</dbReference>
<feature type="compositionally biased region" description="Acidic residues" evidence="6">
    <location>
        <begin position="1581"/>
        <end position="1596"/>
    </location>
</feature>
<evidence type="ECO:0000313" key="9">
    <source>
        <dbReference type="EMBL" id="KAG2844595.1"/>
    </source>
</evidence>
<evidence type="ECO:0000313" key="15">
    <source>
        <dbReference type="Proteomes" id="UP000251314"/>
    </source>
</evidence>
<evidence type="ECO:0000313" key="12">
    <source>
        <dbReference type="EMBL" id="KAG2983678.1"/>
    </source>
</evidence>
<dbReference type="STRING" id="29920.A0A329RJV1"/>
<dbReference type="InterPro" id="IPR017907">
    <property type="entry name" value="Znf_RING_CS"/>
</dbReference>
<dbReference type="GO" id="GO:0016787">
    <property type="term" value="F:hydrolase activity"/>
    <property type="evidence" value="ECO:0007669"/>
    <property type="project" value="UniProtKB-KW"/>
</dbReference>
<dbReference type="Proteomes" id="UP000736787">
    <property type="component" value="Unassembled WGS sequence"/>
</dbReference>
<dbReference type="OrthoDB" id="46533at2759"/>
<dbReference type="InterPro" id="IPR014001">
    <property type="entry name" value="Helicase_ATP-bd"/>
</dbReference>
<dbReference type="InterPro" id="IPR048686">
    <property type="entry name" value="SHPRH_helical_1st"/>
</dbReference>
<dbReference type="InterPro" id="IPR027417">
    <property type="entry name" value="P-loop_NTPase"/>
</dbReference>
<comment type="caution">
    <text evidence="14">The sequence shown here is derived from an EMBL/GenBank/DDBJ whole genome shotgun (WGS) entry which is preliminary data.</text>
</comment>
<dbReference type="EMBL" id="RCML01000252">
    <property type="protein sequence ID" value="KAG2983678.1"/>
    <property type="molecule type" value="Genomic_DNA"/>
</dbReference>
<dbReference type="InterPro" id="IPR013083">
    <property type="entry name" value="Znf_RING/FYVE/PHD"/>
</dbReference>
<feature type="region of interest" description="Disordered" evidence="6">
    <location>
        <begin position="1580"/>
        <end position="1609"/>
    </location>
</feature>
<dbReference type="InterPro" id="IPR001650">
    <property type="entry name" value="Helicase_C-like"/>
</dbReference>
<sequence length="1744" mass="195384">MPRRKSTPSKRQLVSPPGSVSKRPNRGKQRSAFQRQRTEPLHLSSVATAGGWSEEDALRLDIPVNSTLSPSLTALCSGDDTKSVPQLQIDLTLLENDQVKLQVKGQEEADSDSFLSLAELFPDTYEAWKPHIATLAERGLLSLHINAKNEAEKNQWSFSIAVSVAWRKYMENCSSDSLGPMVAAPRANPMRAMHRMMIWLLKKTHDAQNQLAEVVVTCRFRYWKEIEVLYDRFVGNNTAACAQFEDQTFAMPEIYARIDATKHLTRDISNYEAVEATSANLLPTLRRYQKAAVSWMLSREKPSTQHDHSLPLCVTFNEGMAAYDPFCAGFYTVPSSADMLRTQQEQLRPIGMNFSSVHGGILADEMGLGKTVEVISLVLGHRAASLGPRLLSTHSSQHHSAATESAEESDVVACICGSSERHPMGLVQCDFCGTWHHQLCTGYTVEESDSYCLWDFGTDGATSTWSSSGFMCYHCQSHERPTFASGTTLIVSPEPIHAQWEHEISRHVRAGALSVMRYPGVRALRTRLEDGGPSAEWQVLASPGLELARYDVVLTTYEALGADLRYVPTGEGKDRRSSTRSQLKRYAFVGSPLVALHFWRVCMDEAQVGVENTRLQAALTLSRLSAENRWVVTGTPFSSRVSELFGYLRFLRIPPYTSSQTEDYRPGQNLQLLLAEAEHKEREGLDSGFFRETVEHNFTRGAVDRVLDLLLWDGHGEVNSVCGGGILWRTGKKHVLDQLGLPPQKSEVVWCRFTAVERHFYYQQEKRIVSLIQQRQQQQLVQTSQIIDRDDLLWQDLLVLRQLCCHPQIGGARHAWGSSGNSTSGTVMTMDAFLKELVNKATRDCEEHQRQLIGAQNGLAALLILEDKMSEAALKYMAVVRLIRTNWPLFRADLLPRLHILQNLEKCVCQLYSLLESGAHDESESLPSMDNAVDPKRVCLLPELPALQRRVSATGLLPDSNDLSDEEHRAIWRECALLGQSARQIRRYYLLQADIRHTEALTKFRKFFQMIDDSQQQSVGTMTGLLCTSGNWWSDALAIIDQSEQGNSPQLVDRVRARLSGFDTRWGTTFCSQLVSSRSLRLMFVRELEALAKRRRELYDRLTSLSDGTPTDADVELSGNCKKCRDGGTGPVCIHCQLYKELDAYRRHFLGVDKTSTTNTMIVDLFDDDDMEGEDTVGAAKGSSGGLSASLFIEIFKEISSCARSALRAQEDGRGLALKIQTSMQIETEFWLKLQREWQAGKKLFQAQHERLGALDELIMACSQLRLRQPDEPSARTKAERLYKLERVEVPIRAAELEADRVAADLDLQDKMAQLRYLLQLQSKAGQQTHLLETSSESSPERPLCAVCLQKFPQRRAVLPCAHVFCTKCISNLKGGRQHARKNIRCPTCRRVCHVDSVAVVIEGLASESTSSNSEDPCQSEAISKVPSQPAPESLGSKLDALLARVEMLRQENPSVKCLLFSQWSQMLELVVQALRRVGVRCFMYGAKRHLPKLLAQFQACPAACVLAIPFKVGANGLNIVEATEVLLIEPLLSTSIEAQAVNRVHRLGQTRQTRVHRFIVQGSVEERIFRLGHKLKLDGAGEEQESKEETNDDDEGLQRLGVAPGRKEQEKLTMQDLQELLHGNSENAGGQLSQAATAVFWKELVMLNGNCVTRTAAYEFLERRHATQARVEGYDRIRGPQTTVFGKSVELLVGDELLALSYADGLSSVDVVEHIDPQLVHNQQEQIREQVRVWRNAQEDNAA</sequence>
<dbReference type="Proteomes" id="UP000251314">
    <property type="component" value="Unassembled WGS sequence"/>
</dbReference>
<evidence type="ECO:0000259" key="8">
    <source>
        <dbReference type="PROSITE" id="PS51194"/>
    </source>
</evidence>
<protein>
    <recommendedName>
        <fullName evidence="16">RING-type domain-containing protein</fullName>
    </recommendedName>
</protein>
<dbReference type="InterPro" id="IPR019786">
    <property type="entry name" value="Zinc_finger_PHD-type_CS"/>
</dbReference>
<evidence type="ECO:0000256" key="4">
    <source>
        <dbReference type="ARBA" id="ARBA00022833"/>
    </source>
</evidence>
<dbReference type="Gene3D" id="3.30.40.10">
    <property type="entry name" value="Zinc/RING finger domain, C3HC4 (zinc finger)"/>
    <property type="match status" value="1"/>
</dbReference>
<dbReference type="EMBL" id="RCMV01000891">
    <property type="protein sequence ID" value="KAG3211966.1"/>
    <property type="molecule type" value="Genomic_DNA"/>
</dbReference>
<dbReference type="SUPFAM" id="SSF52540">
    <property type="entry name" value="P-loop containing nucleoside triphosphate hydrolases"/>
    <property type="match status" value="2"/>
</dbReference>
<accession>A0A329RJV1</accession>
<reference evidence="14 15" key="1">
    <citation type="submission" date="2018-01" db="EMBL/GenBank/DDBJ databases">
        <title>Draft genome of the strawberry crown rot pathogen Phytophthora cactorum.</title>
        <authorList>
            <person name="Armitage A.D."/>
            <person name="Lysoe E."/>
            <person name="Nellist C.F."/>
            <person name="Harrison R.J."/>
            <person name="Brurberg M.B."/>
        </authorList>
    </citation>
    <scope>NUCLEOTIDE SEQUENCE [LARGE SCALE GENOMIC DNA]</scope>
    <source>
        <strain evidence="14 15">10300</strain>
    </source>
</reference>
<dbReference type="PROSITE" id="PS50089">
    <property type="entry name" value="ZF_RING_2"/>
    <property type="match status" value="1"/>
</dbReference>
<dbReference type="CDD" id="cd18793">
    <property type="entry name" value="SF2_C_SNF"/>
    <property type="match status" value="1"/>
</dbReference>
<dbReference type="Pfam" id="PF21325">
    <property type="entry name" value="SHPRH_helical-1st"/>
    <property type="match status" value="1"/>
</dbReference>